<keyword evidence="1" id="KW-0732">Signal</keyword>
<dbReference type="Proteomes" id="UP000606008">
    <property type="component" value="Unassembled WGS sequence"/>
</dbReference>
<evidence type="ECO:0000313" key="2">
    <source>
        <dbReference type="EMBL" id="NID09611.1"/>
    </source>
</evidence>
<sequence length="157" mass="17383">MNQYLRVCFVLLAVGFIQASRSAPEPATFVASTPCDLIPRVLLTIPTDTDCEFIKWKLTLQVDAATKTPGRFTLDYTYGMTLANTTGFVNGGGSKQKTGVWRITQDTRNRTIYQLVPDSSGEAIALVNLDNKLLHLLDQQGRLMIGHGGWSYTLNKQ</sequence>
<proteinExistence type="predicted"/>
<dbReference type="EMBL" id="WAEL01000002">
    <property type="protein sequence ID" value="NID09611.1"/>
    <property type="molecule type" value="Genomic_DNA"/>
</dbReference>
<accession>A0ABX0QBA3</accession>
<dbReference type="Gene3D" id="2.40.128.640">
    <property type="match status" value="1"/>
</dbReference>
<evidence type="ECO:0000313" key="3">
    <source>
        <dbReference type="Proteomes" id="UP000606008"/>
    </source>
</evidence>
<dbReference type="RefSeq" id="WP_085412489.1">
    <property type="nucleotide sequence ID" value="NZ_WAEL01000002.1"/>
</dbReference>
<keyword evidence="3" id="KW-1185">Reference proteome</keyword>
<evidence type="ECO:0008006" key="4">
    <source>
        <dbReference type="Google" id="ProtNLM"/>
    </source>
</evidence>
<gene>
    <name evidence="2" type="ORF">F7231_05470</name>
</gene>
<reference evidence="2" key="1">
    <citation type="submission" date="2024-05" db="EMBL/GenBank/DDBJ databases">
        <authorList>
            <person name="Jung D.-H."/>
        </authorList>
    </citation>
    <scope>NUCLEOTIDE SEQUENCE</scope>
    <source>
        <strain evidence="2">JA-25</strain>
    </source>
</reference>
<feature type="chain" id="PRO_5045539131" description="Copper resistance protein NlpE" evidence="1">
    <location>
        <begin position="20"/>
        <end position="157"/>
    </location>
</feature>
<comment type="caution">
    <text evidence="2">The sequence shown here is derived from an EMBL/GenBank/DDBJ whole genome shotgun (WGS) entry which is preliminary data.</text>
</comment>
<protein>
    <recommendedName>
        <fullName evidence="4">Copper resistance protein NlpE</fullName>
    </recommendedName>
</protein>
<organism evidence="2 3">
    <name type="scientific">Fibrivirga algicola</name>
    <dbReference type="NCBI Taxonomy" id="2950420"/>
    <lineage>
        <taxon>Bacteria</taxon>
        <taxon>Pseudomonadati</taxon>
        <taxon>Bacteroidota</taxon>
        <taxon>Cytophagia</taxon>
        <taxon>Cytophagales</taxon>
        <taxon>Spirosomataceae</taxon>
        <taxon>Fibrivirga</taxon>
    </lineage>
</organism>
<feature type="signal peptide" evidence="1">
    <location>
        <begin position="1"/>
        <end position="19"/>
    </location>
</feature>
<evidence type="ECO:0000256" key="1">
    <source>
        <dbReference type="SAM" id="SignalP"/>
    </source>
</evidence>
<name>A0ABX0QBA3_9BACT</name>